<dbReference type="PANTHER" id="PTHR43968">
    <property type="match status" value="1"/>
</dbReference>
<evidence type="ECO:0000256" key="4">
    <source>
        <dbReference type="ARBA" id="ARBA00047960"/>
    </source>
</evidence>
<dbReference type="SFLD" id="SFLDS00019">
    <property type="entry name" value="Glutathione_Transferase_(cytos"/>
    <property type="match status" value="1"/>
</dbReference>
<dbReference type="Gene3D" id="3.40.30.10">
    <property type="entry name" value="Glutaredoxin"/>
    <property type="match status" value="1"/>
</dbReference>
<comment type="catalytic activity">
    <reaction evidence="5">
        <text>L-dehydroascorbate + 2 glutathione = glutathione disulfide + L-ascorbate</text>
        <dbReference type="Rhea" id="RHEA:24424"/>
        <dbReference type="ChEBI" id="CHEBI:38290"/>
        <dbReference type="ChEBI" id="CHEBI:57925"/>
        <dbReference type="ChEBI" id="CHEBI:58297"/>
        <dbReference type="ChEBI" id="CHEBI:58539"/>
        <dbReference type="EC" id="1.8.5.1"/>
    </reaction>
</comment>
<dbReference type="STRING" id="400727.A0A2T7PWN7"/>
<evidence type="ECO:0000259" key="6">
    <source>
        <dbReference type="PROSITE" id="PS50404"/>
    </source>
</evidence>
<dbReference type="InterPro" id="IPR050983">
    <property type="entry name" value="GST_Omega/HSP26"/>
</dbReference>
<dbReference type="SFLD" id="SFLDG01152">
    <property type="entry name" value="Main.3:_Omega-_and_Tau-like"/>
    <property type="match status" value="1"/>
</dbReference>
<dbReference type="PROSITE" id="PS50405">
    <property type="entry name" value="GST_CTER"/>
    <property type="match status" value="1"/>
</dbReference>
<accession>A0A2T7PWN7</accession>
<dbReference type="SUPFAM" id="SSF52833">
    <property type="entry name" value="Thioredoxin-like"/>
    <property type="match status" value="1"/>
</dbReference>
<gene>
    <name evidence="8" type="ORF">C0Q70_00446</name>
</gene>
<dbReference type="Pfam" id="PF13410">
    <property type="entry name" value="GST_C_2"/>
    <property type="match status" value="1"/>
</dbReference>
<dbReference type="EC" id="1.20.4.2" evidence="5"/>
<evidence type="ECO:0000313" key="9">
    <source>
        <dbReference type="Proteomes" id="UP000245119"/>
    </source>
</evidence>
<dbReference type="GO" id="GO:0050610">
    <property type="term" value="F:methylarsonate reductase activity"/>
    <property type="evidence" value="ECO:0007669"/>
    <property type="project" value="UniProtKB-UniRule"/>
</dbReference>
<protein>
    <recommendedName>
        <fullName evidence="5">Glutathione S-transferase omega</fullName>
        <shortName evidence="5">GSTO</shortName>
        <ecNumber evidence="5">1.20.4.2</ecNumber>
        <ecNumber evidence="5">1.8.5.1</ecNumber>
        <ecNumber evidence="5">2.5.1.18</ecNumber>
    </recommendedName>
    <alternativeName>
        <fullName evidence="5">Glutathione-dependent dehydroascorbate reductase</fullName>
    </alternativeName>
    <alternativeName>
        <fullName evidence="5">Monomethylarsonic acid reductase</fullName>
    </alternativeName>
</protein>
<dbReference type="InterPro" id="IPR010987">
    <property type="entry name" value="Glutathione-S-Trfase_C-like"/>
</dbReference>
<sequence length="241" mass="27978">MTTAKAYIKGSAFPPLSEGTLRLYSMRLCPFAQRVRLVLAHKQINYETININLKEKPEWFLERNPSGSVPVLEKDGKIVYESVIVCQYLDDVYPQNRLTPSDPYQRAQDAILLDYYSNKYIPNFYKILRDQKDEEAKDTFKKAVQKLDEELKARGKYFGGSQVAMIDFLIWPWIERFSLVAAVFPEVVLSKSNFPRLFAWKQNMMSLPAVKGIAFDAEFHQMFFQKWLEGSAEAYDVGLEE</sequence>
<dbReference type="InterPro" id="IPR036282">
    <property type="entry name" value="Glutathione-S-Trfase_C_sf"/>
</dbReference>
<dbReference type="FunFam" id="1.20.1050.10:FF:000009">
    <property type="entry name" value="Glutathione S-transferase omega-1"/>
    <property type="match status" value="1"/>
</dbReference>
<evidence type="ECO:0000256" key="5">
    <source>
        <dbReference type="RuleBase" id="RU368071"/>
    </source>
</evidence>
<evidence type="ECO:0000256" key="1">
    <source>
        <dbReference type="ARBA" id="ARBA00011067"/>
    </source>
</evidence>
<evidence type="ECO:0000313" key="8">
    <source>
        <dbReference type="EMBL" id="PVD37844.1"/>
    </source>
</evidence>
<feature type="domain" description="GST C-terminal" evidence="7">
    <location>
        <begin position="102"/>
        <end position="224"/>
    </location>
</feature>
<evidence type="ECO:0000256" key="2">
    <source>
        <dbReference type="ARBA" id="ARBA00022679"/>
    </source>
</evidence>
<dbReference type="OMA" id="FGACFCP"/>
<dbReference type="InterPro" id="IPR004045">
    <property type="entry name" value="Glutathione_S-Trfase_N"/>
</dbReference>
<keyword evidence="2 5" id="KW-0808">Transferase</keyword>
<dbReference type="EC" id="2.5.1.18" evidence="5"/>
<comment type="catalytic activity">
    <reaction evidence="5">
        <text>methylarsonate + 2 glutathione + H(+) = methylarsonous acid + glutathione disulfide + H2O</text>
        <dbReference type="Rhea" id="RHEA:15969"/>
        <dbReference type="ChEBI" id="CHEBI:15377"/>
        <dbReference type="ChEBI" id="CHEBI:15378"/>
        <dbReference type="ChEBI" id="CHEBI:17826"/>
        <dbReference type="ChEBI" id="CHEBI:33409"/>
        <dbReference type="ChEBI" id="CHEBI:57925"/>
        <dbReference type="ChEBI" id="CHEBI:58297"/>
        <dbReference type="EC" id="1.20.4.2"/>
    </reaction>
</comment>
<dbReference type="InterPro" id="IPR045073">
    <property type="entry name" value="Omega/Tau-like"/>
</dbReference>
<dbReference type="GO" id="GO:0005737">
    <property type="term" value="C:cytoplasm"/>
    <property type="evidence" value="ECO:0007669"/>
    <property type="project" value="InterPro"/>
</dbReference>
<name>A0A2T7PWN7_POMCA</name>
<evidence type="ECO:0000256" key="3">
    <source>
        <dbReference type="ARBA" id="ARBA00023002"/>
    </source>
</evidence>
<comment type="function">
    <text evidence="5">Exhibits glutathione-dependent thiol transferase activity. Has high dehydroascorbate reductase activity and may contribute to the recycling of ascorbic acid. Participates in the biotransformation of inorganic arsenic and reduces monomethylarsonic acid (MMA).</text>
</comment>
<keyword evidence="3 5" id="KW-0560">Oxidoreductase</keyword>
<dbReference type="InterPro" id="IPR005442">
    <property type="entry name" value="GST_omega"/>
</dbReference>
<evidence type="ECO:0000259" key="7">
    <source>
        <dbReference type="PROSITE" id="PS50405"/>
    </source>
</evidence>
<dbReference type="FunFam" id="3.40.30.10:FF:000123">
    <property type="entry name" value="Glutathione transferase o1"/>
    <property type="match status" value="1"/>
</dbReference>
<comment type="caution">
    <text evidence="8">The sequence shown here is derived from an EMBL/GenBank/DDBJ whole genome shotgun (WGS) entry which is preliminary data.</text>
</comment>
<dbReference type="GO" id="GO:0006749">
    <property type="term" value="P:glutathione metabolic process"/>
    <property type="evidence" value="ECO:0007669"/>
    <property type="project" value="UniProtKB-UniRule"/>
</dbReference>
<dbReference type="PANTHER" id="PTHR43968:SF6">
    <property type="entry name" value="GLUTATHIONE S-TRANSFERASE OMEGA"/>
    <property type="match status" value="1"/>
</dbReference>
<organism evidence="8 9">
    <name type="scientific">Pomacea canaliculata</name>
    <name type="common">Golden apple snail</name>
    <dbReference type="NCBI Taxonomy" id="400727"/>
    <lineage>
        <taxon>Eukaryota</taxon>
        <taxon>Metazoa</taxon>
        <taxon>Spiralia</taxon>
        <taxon>Lophotrochozoa</taxon>
        <taxon>Mollusca</taxon>
        <taxon>Gastropoda</taxon>
        <taxon>Caenogastropoda</taxon>
        <taxon>Architaenioglossa</taxon>
        <taxon>Ampullarioidea</taxon>
        <taxon>Ampullariidae</taxon>
        <taxon>Pomacea</taxon>
    </lineage>
</organism>
<dbReference type="AlphaFoldDB" id="A0A2T7PWN7"/>
<dbReference type="Proteomes" id="UP000245119">
    <property type="component" value="Linkage Group LG1"/>
</dbReference>
<dbReference type="InterPro" id="IPR040079">
    <property type="entry name" value="Glutathione_S-Trfase"/>
</dbReference>
<dbReference type="GO" id="GO:0045174">
    <property type="term" value="F:glutathione dehydrogenase (ascorbate) activity"/>
    <property type="evidence" value="ECO:0007669"/>
    <property type="project" value="UniProtKB-UniRule"/>
</dbReference>
<dbReference type="EMBL" id="PZQS01000001">
    <property type="protein sequence ID" value="PVD37844.1"/>
    <property type="molecule type" value="Genomic_DNA"/>
</dbReference>
<reference evidence="8 9" key="1">
    <citation type="submission" date="2018-04" db="EMBL/GenBank/DDBJ databases">
        <title>The genome of golden apple snail Pomacea canaliculata provides insight into stress tolerance and invasive adaptation.</title>
        <authorList>
            <person name="Liu C."/>
            <person name="Liu B."/>
            <person name="Ren Y."/>
            <person name="Zhang Y."/>
            <person name="Wang H."/>
            <person name="Li S."/>
            <person name="Jiang F."/>
            <person name="Yin L."/>
            <person name="Zhang G."/>
            <person name="Qian W."/>
            <person name="Fan W."/>
        </authorList>
    </citation>
    <scope>NUCLEOTIDE SEQUENCE [LARGE SCALE GENOMIC DNA]</scope>
    <source>
        <strain evidence="8">SZHN2017</strain>
        <tissue evidence="8">Muscle</tissue>
    </source>
</reference>
<dbReference type="PROSITE" id="PS51354">
    <property type="entry name" value="GLUTAREDOXIN_2"/>
    <property type="match status" value="1"/>
</dbReference>
<proteinExistence type="inferred from homology"/>
<comment type="catalytic activity">
    <reaction evidence="4 5">
        <text>RX + glutathione = an S-substituted glutathione + a halide anion + H(+)</text>
        <dbReference type="Rhea" id="RHEA:16437"/>
        <dbReference type="ChEBI" id="CHEBI:15378"/>
        <dbReference type="ChEBI" id="CHEBI:16042"/>
        <dbReference type="ChEBI" id="CHEBI:17792"/>
        <dbReference type="ChEBI" id="CHEBI:57925"/>
        <dbReference type="ChEBI" id="CHEBI:90779"/>
        <dbReference type="EC" id="2.5.1.18"/>
    </reaction>
</comment>
<dbReference type="GO" id="GO:0004364">
    <property type="term" value="F:glutathione transferase activity"/>
    <property type="evidence" value="ECO:0007669"/>
    <property type="project" value="UniProtKB-UniRule"/>
</dbReference>
<dbReference type="PRINTS" id="PR01625">
    <property type="entry name" value="GSTRNSFRASEO"/>
</dbReference>
<feature type="domain" description="GST N-terminal" evidence="6">
    <location>
        <begin position="19"/>
        <end position="97"/>
    </location>
</feature>
<comment type="similarity">
    <text evidence="1 5">Belongs to the GST superfamily. Omega family.</text>
</comment>
<keyword evidence="9" id="KW-1185">Reference proteome</keyword>
<dbReference type="InterPro" id="IPR036249">
    <property type="entry name" value="Thioredoxin-like_sf"/>
</dbReference>
<dbReference type="EC" id="1.8.5.1" evidence="5"/>
<dbReference type="Gene3D" id="1.20.1050.10">
    <property type="match status" value="1"/>
</dbReference>
<dbReference type="PROSITE" id="PS50404">
    <property type="entry name" value="GST_NTER"/>
    <property type="match status" value="1"/>
</dbReference>
<dbReference type="Pfam" id="PF13417">
    <property type="entry name" value="GST_N_3"/>
    <property type="match status" value="1"/>
</dbReference>
<dbReference type="SFLD" id="SFLDG00358">
    <property type="entry name" value="Main_(cytGST)"/>
    <property type="match status" value="1"/>
</dbReference>
<dbReference type="SUPFAM" id="SSF47616">
    <property type="entry name" value="GST C-terminal domain-like"/>
    <property type="match status" value="1"/>
</dbReference>